<reference evidence="2 3" key="1">
    <citation type="submission" date="2023-04" db="EMBL/GenBank/DDBJ databases">
        <title>Luteimonas endophyticus RD2P54.</title>
        <authorList>
            <person name="Sun J.-Q."/>
        </authorList>
    </citation>
    <scope>NUCLEOTIDE SEQUENCE [LARGE SCALE GENOMIC DNA]</scope>
    <source>
        <strain evidence="2 3">RD2P54</strain>
    </source>
</reference>
<protein>
    <submittedName>
        <fullName evidence="2">DEAD/DEAH box helicase family protein</fullName>
    </submittedName>
</protein>
<dbReference type="Gene3D" id="3.40.50.300">
    <property type="entry name" value="P-loop containing nucleotide triphosphate hydrolases"/>
    <property type="match status" value="2"/>
</dbReference>
<keyword evidence="2" id="KW-0547">Nucleotide-binding</keyword>
<dbReference type="EMBL" id="JARXRM010000043">
    <property type="protein sequence ID" value="MDH5824211.1"/>
    <property type="molecule type" value="Genomic_DNA"/>
</dbReference>
<dbReference type="InterPro" id="IPR027417">
    <property type="entry name" value="P-loop_NTPase"/>
</dbReference>
<name>A0ABT6JBN2_9GAMM</name>
<dbReference type="InterPro" id="IPR006935">
    <property type="entry name" value="Helicase/UvrB_N"/>
</dbReference>
<keyword evidence="3" id="KW-1185">Reference proteome</keyword>
<dbReference type="Pfam" id="PF04851">
    <property type="entry name" value="ResIII"/>
    <property type="match status" value="1"/>
</dbReference>
<dbReference type="RefSeq" id="WP_280575507.1">
    <property type="nucleotide sequence ID" value="NZ_JARXRM010000043.1"/>
</dbReference>
<evidence type="ECO:0000259" key="1">
    <source>
        <dbReference type="Pfam" id="PF04851"/>
    </source>
</evidence>
<dbReference type="InterPro" id="IPR050742">
    <property type="entry name" value="Helicase_Restrict-Modif_Enz"/>
</dbReference>
<dbReference type="Proteomes" id="UP001156940">
    <property type="component" value="Unassembled WGS sequence"/>
</dbReference>
<sequence length="881" mass="98852">MKLKDYQKGAIKSLRTYLERTQEEGPSLAFNRVADHAADYRPILDDQERPVPSLESVPYVCLRIPTGGGKTILGAHIIKTVAEAWLAREYPLVLWLVPTKQIKNQTLEAFSNPRHPYRQELDDKFGVGKVQIFDIADNGMIRPQDIADNLCLIIGTMASARVADTEIRDFYADKEDLEPHFIKLPTIEGLEQKEGKNRAKFSFANLLRIHRPLVITDEAHNANTALSYQVYERLSPSAIIELTATPEMDSSNVLVSVSASVLKAEQMIKLPVVLKEHIDGWEECLQSSLQRRTYLETLAPGEAPDYLRPILLIQAENKDKIATVEVVHKHLVDNEKVSEDQIVVATGDQRGLDDVDLFDPDCPVRIIITKDALKEGWDCSFAYVLCSLTQQRSGTAIMQLLGRVLRMPYARERNDPELNRAYAHVVSPSFGVAAQELTDDLEAMGFNPVEAAGGIVRELPLKGGTTALEPQKLTLELPKAPNLTTIPAGDRGKVEVQPKAGTDKFVITIVGQIDTATQDAIVETLPKRQQHEAKKRLVHHNVRASALRETPAQRQEKFRVPRLMFKQGTLVLEASADILLDHSGWSILNHPADLSSFRYVDQSRTFLVDVDEEEVKWERDPDAQERFALGMAAEWTDKELVAFLDRRVRQPDILQPQLVEWIRRAVQGLFDRGFDLAQLVRAKFVIARKLAEQIKKARTAASEKNYQTTLFATDAPVLADFDHAYTFDPNAYPSSKPCVANYKWKKHYYAVPGDLPHKRASGQLAEEFLCALALDNIEEIDFWVRNIKHHSQFRLPTATGWTYPDFVARLKDGRLLVVEYKGGDRVSNDDSKSKAQMGHLWQGASDGQGIYLMAVAQDEAGRSVEEQIRDAIAGKVGGKPA</sequence>
<comment type="caution">
    <text evidence="2">The sequence shown here is derived from an EMBL/GenBank/DDBJ whole genome shotgun (WGS) entry which is preliminary data.</text>
</comment>
<keyword evidence="2" id="KW-0378">Hydrolase</keyword>
<feature type="domain" description="Helicase/UvrB N-terminal" evidence="1">
    <location>
        <begin position="1"/>
        <end position="247"/>
    </location>
</feature>
<dbReference type="SUPFAM" id="SSF52540">
    <property type="entry name" value="P-loop containing nucleoside triphosphate hydrolases"/>
    <property type="match status" value="2"/>
</dbReference>
<evidence type="ECO:0000313" key="2">
    <source>
        <dbReference type="EMBL" id="MDH5824211.1"/>
    </source>
</evidence>
<dbReference type="PANTHER" id="PTHR47396">
    <property type="entry name" value="TYPE I RESTRICTION ENZYME ECOKI R PROTEIN"/>
    <property type="match status" value="1"/>
</dbReference>
<dbReference type="PANTHER" id="PTHR47396:SF1">
    <property type="entry name" value="ATP-DEPENDENT HELICASE IRC3-RELATED"/>
    <property type="match status" value="1"/>
</dbReference>
<keyword evidence="2" id="KW-0067">ATP-binding</keyword>
<accession>A0ABT6JBN2</accession>
<organism evidence="2 3">
    <name type="scientific">Luteimonas endophytica</name>
    <dbReference type="NCBI Taxonomy" id="3042023"/>
    <lineage>
        <taxon>Bacteria</taxon>
        <taxon>Pseudomonadati</taxon>
        <taxon>Pseudomonadota</taxon>
        <taxon>Gammaproteobacteria</taxon>
        <taxon>Lysobacterales</taxon>
        <taxon>Lysobacteraceae</taxon>
        <taxon>Luteimonas</taxon>
    </lineage>
</organism>
<keyword evidence="2" id="KW-0347">Helicase</keyword>
<gene>
    <name evidence="2" type="ORF">QFW77_14615</name>
</gene>
<evidence type="ECO:0000313" key="3">
    <source>
        <dbReference type="Proteomes" id="UP001156940"/>
    </source>
</evidence>
<proteinExistence type="predicted"/>
<dbReference type="GO" id="GO:0004386">
    <property type="term" value="F:helicase activity"/>
    <property type="evidence" value="ECO:0007669"/>
    <property type="project" value="UniProtKB-KW"/>
</dbReference>